<protein>
    <submittedName>
        <fullName evidence="1">Uncharacterized protein</fullName>
    </submittedName>
</protein>
<comment type="caution">
    <text evidence="1">The sequence shown here is derived from an EMBL/GenBank/DDBJ whole genome shotgun (WGS) entry which is preliminary data.</text>
</comment>
<dbReference type="EMBL" id="SMKE01000014">
    <property type="protein sequence ID" value="TDC02240.1"/>
    <property type="molecule type" value="Genomic_DNA"/>
</dbReference>
<sequence length="87" mass="9228">MPDDLDAIGGLLAFSQAKQNYYAAGTYAHLDDEHDRAQAETLVVHGRPLSVSVGPPVPPRGLLEVVLVLGRLPLLHARIPVSAVPLA</sequence>
<dbReference type="Proteomes" id="UP000295626">
    <property type="component" value="Unassembled WGS sequence"/>
</dbReference>
<evidence type="ECO:0000313" key="1">
    <source>
        <dbReference type="EMBL" id="TDC02240.1"/>
    </source>
</evidence>
<gene>
    <name evidence="1" type="ORF">E1091_01190</name>
</gene>
<keyword evidence="2" id="KW-1185">Reference proteome</keyword>
<evidence type="ECO:0000313" key="2">
    <source>
        <dbReference type="Proteomes" id="UP000295626"/>
    </source>
</evidence>
<name>A0ABY2DLP5_9ACTN</name>
<reference evidence="1 2" key="1">
    <citation type="submission" date="2019-02" db="EMBL/GenBank/DDBJ databases">
        <title>Draft genome sequences of novel Actinobacteria.</title>
        <authorList>
            <person name="Sahin N."/>
            <person name="Ay H."/>
            <person name="Saygin H."/>
        </authorList>
    </citation>
    <scope>NUCLEOTIDE SEQUENCE [LARGE SCALE GENOMIC DNA]</scope>
    <source>
        <strain evidence="1 2">JCM 30529</strain>
    </source>
</reference>
<organism evidence="1 2">
    <name type="scientific">Micromonospora fluostatini</name>
    <dbReference type="NCBI Taxonomy" id="1629071"/>
    <lineage>
        <taxon>Bacteria</taxon>
        <taxon>Bacillati</taxon>
        <taxon>Actinomycetota</taxon>
        <taxon>Actinomycetes</taxon>
        <taxon>Micromonosporales</taxon>
        <taxon>Micromonosporaceae</taxon>
        <taxon>Micromonospora</taxon>
    </lineage>
</organism>
<proteinExistence type="predicted"/>
<accession>A0ABY2DLP5</accession>